<evidence type="ECO:0000313" key="2">
    <source>
        <dbReference type="EMBL" id="KAJ8470316.1"/>
    </source>
</evidence>
<dbReference type="AlphaFoldDB" id="A0AAV8Q5B0"/>
<feature type="region of interest" description="Disordered" evidence="1">
    <location>
        <begin position="1"/>
        <end position="40"/>
    </location>
</feature>
<proteinExistence type="predicted"/>
<feature type="compositionally biased region" description="Polar residues" evidence="1">
    <location>
        <begin position="178"/>
        <end position="189"/>
    </location>
</feature>
<feature type="region of interest" description="Disordered" evidence="1">
    <location>
        <begin position="137"/>
        <end position="217"/>
    </location>
</feature>
<comment type="caution">
    <text evidence="2">The sequence shown here is derived from an EMBL/GenBank/DDBJ whole genome shotgun (WGS) entry which is preliminary data.</text>
</comment>
<dbReference type="EMBL" id="JAQQAF010000007">
    <property type="protein sequence ID" value="KAJ8470316.1"/>
    <property type="molecule type" value="Genomic_DNA"/>
</dbReference>
<keyword evidence="3" id="KW-1185">Reference proteome</keyword>
<feature type="compositionally biased region" description="Basic and acidic residues" evidence="1">
    <location>
        <begin position="30"/>
        <end position="40"/>
    </location>
</feature>
<evidence type="ECO:0000256" key="1">
    <source>
        <dbReference type="SAM" id="MobiDB-lite"/>
    </source>
</evidence>
<gene>
    <name evidence="2" type="ORF">OPV22_024659</name>
</gene>
<accession>A0AAV8Q5B0</accession>
<evidence type="ECO:0000313" key="3">
    <source>
        <dbReference type="Proteomes" id="UP001222027"/>
    </source>
</evidence>
<organism evidence="2 3">
    <name type="scientific">Ensete ventricosum</name>
    <name type="common">Abyssinian banana</name>
    <name type="synonym">Musa ensete</name>
    <dbReference type="NCBI Taxonomy" id="4639"/>
    <lineage>
        <taxon>Eukaryota</taxon>
        <taxon>Viridiplantae</taxon>
        <taxon>Streptophyta</taxon>
        <taxon>Embryophyta</taxon>
        <taxon>Tracheophyta</taxon>
        <taxon>Spermatophyta</taxon>
        <taxon>Magnoliopsida</taxon>
        <taxon>Liliopsida</taxon>
        <taxon>Zingiberales</taxon>
        <taxon>Musaceae</taxon>
        <taxon>Ensete</taxon>
    </lineage>
</organism>
<reference evidence="2 3" key="1">
    <citation type="submission" date="2022-12" db="EMBL/GenBank/DDBJ databases">
        <title>Chromosome-scale assembly of the Ensete ventricosum genome.</title>
        <authorList>
            <person name="Dussert Y."/>
            <person name="Stocks J."/>
            <person name="Wendawek A."/>
            <person name="Woldeyes F."/>
            <person name="Nichols R.A."/>
            <person name="Borrell J.S."/>
        </authorList>
    </citation>
    <scope>NUCLEOTIDE SEQUENCE [LARGE SCALE GENOMIC DNA]</scope>
    <source>
        <strain evidence="3">cv. Maze</strain>
        <tissue evidence="2">Seeds</tissue>
    </source>
</reference>
<dbReference type="Proteomes" id="UP001222027">
    <property type="component" value="Unassembled WGS sequence"/>
</dbReference>
<name>A0AAV8Q5B0_ENSVE</name>
<protein>
    <submittedName>
        <fullName evidence="2">Uncharacterized protein</fullName>
    </submittedName>
</protein>
<sequence>MDGSPAAMETEEEAAPELTQTAELEEAMSDEMRSLAARMREEEEEDAVVVAEDEILAQIEKLVKVITQEKERIPVGSQEEEAEARKSEEEEATWTVIPIEETETVEGNRKIEGGIVKVEAVMAPAWLPPEWLVITRRRKSGRSKGNKDKETIQEDENPSCKPEASGNLHNPPLIQQVGECSSVSTSTEEGQAKEAAVGIGGGGERKPSPPPPMDGGLSRMAYRFSCMVIIINAC</sequence>